<gene>
    <name evidence="2" type="ORF">C0039_00020</name>
</gene>
<dbReference type="Pfam" id="PF14060">
    <property type="entry name" value="DUF4252"/>
    <property type="match status" value="1"/>
</dbReference>
<feature type="chain" id="PRO_5014730297" description="DUF4252 domain-containing protein" evidence="1">
    <location>
        <begin position="22"/>
        <end position="181"/>
    </location>
</feature>
<protein>
    <recommendedName>
        <fullName evidence="4">DUF4252 domain-containing protein</fullName>
    </recommendedName>
</protein>
<reference evidence="2 3" key="1">
    <citation type="submission" date="2018-01" db="EMBL/GenBank/DDBJ databases">
        <title>The draft genome sequence of Halioglobus lutimaris HF004.</title>
        <authorList>
            <person name="Du Z.-J."/>
            <person name="Shi M.-J."/>
        </authorList>
    </citation>
    <scope>NUCLEOTIDE SEQUENCE [LARGE SCALE GENOMIC DNA]</scope>
    <source>
        <strain evidence="2 3">HF004</strain>
    </source>
</reference>
<dbReference type="EMBL" id="PKUS01000001">
    <property type="protein sequence ID" value="PLW70556.1"/>
    <property type="molecule type" value="Genomic_DNA"/>
</dbReference>
<keyword evidence="1" id="KW-0732">Signal</keyword>
<organism evidence="2 3">
    <name type="scientific">Pseudohalioglobus lutimaris</name>
    <dbReference type="NCBI Taxonomy" id="1737061"/>
    <lineage>
        <taxon>Bacteria</taxon>
        <taxon>Pseudomonadati</taxon>
        <taxon>Pseudomonadota</taxon>
        <taxon>Gammaproteobacteria</taxon>
        <taxon>Cellvibrionales</taxon>
        <taxon>Halieaceae</taxon>
        <taxon>Pseudohalioglobus</taxon>
    </lineage>
</organism>
<dbReference type="Proteomes" id="UP000235005">
    <property type="component" value="Unassembled WGS sequence"/>
</dbReference>
<dbReference type="RefSeq" id="WP_101516884.1">
    <property type="nucleotide sequence ID" value="NZ_PKUS01000001.1"/>
</dbReference>
<comment type="caution">
    <text evidence="2">The sequence shown here is derived from an EMBL/GenBank/DDBJ whole genome shotgun (WGS) entry which is preliminary data.</text>
</comment>
<evidence type="ECO:0000313" key="3">
    <source>
        <dbReference type="Proteomes" id="UP000235005"/>
    </source>
</evidence>
<evidence type="ECO:0008006" key="4">
    <source>
        <dbReference type="Google" id="ProtNLM"/>
    </source>
</evidence>
<accession>A0A2N5X7T5</accession>
<feature type="signal peptide" evidence="1">
    <location>
        <begin position="1"/>
        <end position="21"/>
    </location>
</feature>
<evidence type="ECO:0000313" key="2">
    <source>
        <dbReference type="EMBL" id="PLW70556.1"/>
    </source>
</evidence>
<dbReference type="InterPro" id="IPR025348">
    <property type="entry name" value="DUF4252"/>
</dbReference>
<dbReference type="PROSITE" id="PS51257">
    <property type="entry name" value="PROKAR_LIPOPROTEIN"/>
    <property type="match status" value="1"/>
</dbReference>
<evidence type="ECO:0000256" key="1">
    <source>
        <dbReference type="SAM" id="SignalP"/>
    </source>
</evidence>
<dbReference type="AlphaFoldDB" id="A0A2N5X7T5"/>
<sequence length="181" mass="19677">MRALYKIVPVAVLVVLTSACGFTASSRNPGYVSFDEAHYSDLRRDTSISIGPALLTVAARHVDDDPKAKVLLAALDGVRVKVYHIDEKADLAQLVGHINAVANSMDDRWQRIVRVQEDDATTHVLIKHSNEAILGLAILAVEGEELVFVNVMGELTPAVLQELSPATAKEQALALRYIPLN</sequence>
<proteinExistence type="predicted"/>
<dbReference type="OrthoDB" id="5738755at2"/>
<keyword evidence="3" id="KW-1185">Reference proteome</keyword>
<name>A0A2N5X7T5_9GAMM</name>